<dbReference type="Proteomes" id="UP000003861">
    <property type="component" value="Unassembled WGS sequence"/>
</dbReference>
<evidence type="ECO:0000313" key="3">
    <source>
        <dbReference type="EMBL" id="ERJ06643.1"/>
    </source>
</evidence>
<dbReference type="GeneID" id="23798607"/>
<evidence type="ECO:0000313" key="4">
    <source>
        <dbReference type="Proteomes" id="UP000003861"/>
    </source>
</evidence>
<evidence type="ECO:0000313" key="5">
    <source>
        <dbReference type="Proteomes" id="UP000015381"/>
    </source>
</evidence>
<name>F7PI48_9EURY</name>
<dbReference type="PATRIC" id="fig|1033806.12.peg.55"/>
<evidence type="ECO:0000313" key="2">
    <source>
        <dbReference type="EMBL" id="CCQ32207.1"/>
    </source>
</evidence>
<keyword evidence="5" id="KW-1185">Reference proteome</keyword>
<accession>F7PI48</accession>
<reference evidence="3 4" key="1">
    <citation type="journal article" date="2011" name="J. Bacteriol.">
        <title>Genome sequence of Halorhabdus tiamatea, the first archaeon isolated from a deep-sea anoxic brine lake.</title>
        <authorList>
            <person name="Antunes A."/>
            <person name="Alam I."/>
            <person name="Bajic V.B."/>
            <person name="Stingl U."/>
        </authorList>
    </citation>
    <scope>NUCLEOTIDE SEQUENCE [LARGE SCALE GENOMIC DNA]</scope>
    <source>
        <strain evidence="3 4">SARL4B</strain>
    </source>
</reference>
<dbReference type="HOGENOM" id="CLU_693742_0_0_2"/>
<dbReference type="EMBL" id="AFNT02000012">
    <property type="protein sequence ID" value="ERJ06643.1"/>
    <property type="molecule type" value="Genomic_DNA"/>
</dbReference>
<proteinExistence type="predicted"/>
<dbReference type="KEGG" id="hti:HTIA_0056"/>
<dbReference type="RefSeq" id="WP_008525221.1">
    <property type="nucleotide sequence ID" value="NC_021921.1"/>
</dbReference>
<protein>
    <submittedName>
        <fullName evidence="3">Uncharacterized protein</fullName>
    </submittedName>
</protein>
<sequence length="397" mass="43869">MPSEYTYTIETEDDDSPNLYKKAANQTTDRPTEETDAVMELLQTQLESSSMTESGPELAAAGEALAAIATQHNAAVDVKDRADLRAREIGKNIQFIGGGDRILGAIEPHIGEVEREQAEEKVEELAETGSAYTLDYGVGLDEYIENRLERVVELTNRDHVSEYTFEFNFSDGTSVEFENNDHRDEKEFYDRISTAAPVKVHEEYASAQAREDISGNPSEDDWAEEQYRKLSLGPEERPWGLSWNNVIVDLEDDKGEGMAEPPAGPRTDAWEDLQTSIENGRAAHDRQSVVDAADGAVHYNEDHDEVWVPTSMVDAACEDYATNREKLVRELDARGVTTDEISGMGCSVAKDGIRWWRLKASAVEMPRIVQSIEEADTFASAGKAAADGGTTTFGGDE</sequence>
<evidence type="ECO:0000256" key="1">
    <source>
        <dbReference type="SAM" id="MobiDB-lite"/>
    </source>
</evidence>
<organism evidence="3 4">
    <name type="scientific">Halorhabdus tiamatea SARL4B</name>
    <dbReference type="NCBI Taxonomy" id="1033806"/>
    <lineage>
        <taxon>Archaea</taxon>
        <taxon>Methanobacteriati</taxon>
        <taxon>Methanobacteriota</taxon>
        <taxon>Stenosarchaea group</taxon>
        <taxon>Halobacteria</taxon>
        <taxon>Halobacteriales</taxon>
        <taxon>Haloarculaceae</taxon>
        <taxon>Halorhabdus</taxon>
    </lineage>
</organism>
<dbReference type="OrthoDB" id="351356at2157"/>
<dbReference type="AlphaFoldDB" id="F7PI48"/>
<gene>
    <name evidence="3" type="ORF">HLRTI_001349</name>
    <name evidence="2" type="ORF">HTIA_0056</name>
</gene>
<dbReference type="Proteomes" id="UP000015381">
    <property type="component" value="Chromosome I"/>
</dbReference>
<reference evidence="2 5" key="3">
    <citation type="journal article" date="2014" name="Environ. Microbiol.">
        <title>Halorhabdus tiamatea: proteogenomics and glycosidase activity measurements identify the first cultivated euryarchaeon from a deep-sea anoxic brine lake as potential polysaccharide degrader.</title>
        <authorList>
            <person name="Werner J."/>
            <person name="Ferrer M."/>
            <person name="Michel G."/>
            <person name="Mann A.J."/>
            <person name="Huang S."/>
            <person name="Juarez S."/>
            <person name="Ciordia S."/>
            <person name="Albar J.P."/>
            <person name="Alcaide M."/>
            <person name="La Cono V."/>
            <person name="Yakimov M.M."/>
            <person name="Antunes A."/>
            <person name="Taborda M."/>
            <person name="Da Costa M.S."/>
            <person name="Amann R.I."/>
            <person name="Gloeckner F.O."/>
            <person name="Golyshina O.V."/>
            <person name="Golyshin P.N."/>
            <person name="Teeling H."/>
        </authorList>
    </citation>
    <scope>NUCLEOTIDE SEQUENCE [LARGE SCALE GENOMIC DNA]</scope>
    <source>
        <strain evidence="5">SARL4B</strain>
        <strain evidence="2">Type strain: SARL4B</strain>
    </source>
</reference>
<feature type="region of interest" description="Disordered" evidence="1">
    <location>
        <begin position="1"/>
        <end position="34"/>
    </location>
</feature>
<dbReference type="EMBL" id="HF571520">
    <property type="protein sequence ID" value="CCQ32207.1"/>
    <property type="molecule type" value="Genomic_DNA"/>
</dbReference>
<reference evidence="3 4" key="2">
    <citation type="journal article" date="2013" name="PLoS ONE">
        <title>INDIGO - INtegrated Data Warehouse of MIcrobial GenOmes with Examples from the Red Sea Extremophiles.</title>
        <authorList>
            <person name="Alam I."/>
            <person name="Antunes A."/>
            <person name="Kamau A.A."/>
            <person name="Ba Alawi W."/>
            <person name="Kalkatawi M."/>
            <person name="Stingl U."/>
            <person name="Bajic V.B."/>
        </authorList>
    </citation>
    <scope>NUCLEOTIDE SEQUENCE [LARGE SCALE GENOMIC DNA]</scope>
    <source>
        <strain evidence="3 4">SARL4B</strain>
    </source>
</reference>